<feature type="repeat" description="PPR" evidence="1">
    <location>
        <begin position="227"/>
        <end position="261"/>
    </location>
</feature>
<dbReference type="STRING" id="56484.A0A1Y2FKI6"/>
<comment type="caution">
    <text evidence="2">The sequence shown here is derived from an EMBL/GenBank/DDBJ whole genome shotgun (WGS) entry which is preliminary data.</text>
</comment>
<evidence type="ECO:0008006" key="4">
    <source>
        <dbReference type="Google" id="ProtNLM"/>
    </source>
</evidence>
<dbReference type="PROSITE" id="PS51375">
    <property type="entry name" value="PPR"/>
    <property type="match status" value="4"/>
</dbReference>
<evidence type="ECO:0000313" key="3">
    <source>
        <dbReference type="Proteomes" id="UP000193685"/>
    </source>
</evidence>
<organism evidence="2 3">
    <name type="scientific">Protomyces lactucae-debilis</name>
    <dbReference type="NCBI Taxonomy" id="2754530"/>
    <lineage>
        <taxon>Eukaryota</taxon>
        <taxon>Fungi</taxon>
        <taxon>Dikarya</taxon>
        <taxon>Ascomycota</taxon>
        <taxon>Taphrinomycotina</taxon>
        <taxon>Taphrinomycetes</taxon>
        <taxon>Taphrinales</taxon>
        <taxon>Protomycetaceae</taxon>
        <taxon>Protomyces</taxon>
    </lineage>
</organism>
<dbReference type="Pfam" id="PF13041">
    <property type="entry name" value="PPR_2"/>
    <property type="match status" value="1"/>
</dbReference>
<dbReference type="RefSeq" id="XP_040726486.1">
    <property type="nucleotide sequence ID" value="XM_040869059.1"/>
</dbReference>
<feature type="repeat" description="PPR" evidence="1">
    <location>
        <begin position="192"/>
        <end position="226"/>
    </location>
</feature>
<protein>
    <recommendedName>
        <fullName evidence="4">Pentacotripeptide-repeat region of PRORP domain-containing protein</fullName>
    </recommendedName>
</protein>
<dbReference type="AlphaFoldDB" id="A0A1Y2FKI6"/>
<sequence>MYRLPRFLCPALSRTIPTRRPPARPLLLQNIDKLESYVKSLEKKVQKQAVAAKKAAEPEEIDQESALAMYASLADKAQTAQPTAAQLPATLRTTMQLAESADLKTVDWGRAVSHLISSDDAARLSTSDLNGILLAMPARARLSAGERLLAVTTCRRDNLSYDLMMDAHASLSQVPQALAAFDALQKAGLTPTRYSYAHLMKAFAKTSDVERAAALYKHMQARGIEANLVTITTLINCCIRAGKTERAFSIFDALKYRAANTAPDIHTYTLMIHACAKDKTQSAERASELFEELAERGLQPTRATFNALIHVYATRRDYFAQAWKMAELMKSNQVDLDKTTWHSLLAACAMNKDLTRARKLVRELEVIGKQQPLWAPDEKTYQLLFRTYAGATVKKSRVAIDEATLGDEGDAQSLVQKGLAVEWIEQMPFTSNDVLEESRRVMAYLQQLHPESLSTQLIDTYLTIAIPYKASKRFIQDWQTLYANLERSRFSFQIALQAAYAFRDSAFLNQVWAERTAWLANTANKHLRHDQEATKLYIEALARCDRLEEAVDILADARTHYQFTKPDLRCFQTKAMQLANEDAVLLYNTMFPPNSRHEVHRGRF</sequence>
<evidence type="ECO:0000313" key="2">
    <source>
        <dbReference type="EMBL" id="ORY84468.1"/>
    </source>
</evidence>
<evidence type="ECO:0000256" key="1">
    <source>
        <dbReference type="PROSITE-ProRule" id="PRU00708"/>
    </source>
</evidence>
<dbReference type="InterPro" id="IPR011990">
    <property type="entry name" value="TPR-like_helical_dom_sf"/>
</dbReference>
<accession>A0A1Y2FKI6</accession>
<dbReference type="PANTHER" id="PTHR46862:SF3">
    <property type="entry name" value="OS07G0661900 PROTEIN"/>
    <property type="match status" value="1"/>
</dbReference>
<dbReference type="NCBIfam" id="TIGR00756">
    <property type="entry name" value="PPR"/>
    <property type="match status" value="2"/>
</dbReference>
<name>A0A1Y2FKI6_PROLT</name>
<proteinExistence type="predicted"/>
<feature type="repeat" description="PPR" evidence="1">
    <location>
        <begin position="264"/>
        <end position="300"/>
    </location>
</feature>
<dbReference type="InterPro" id="IPR002885">
    <property type="entry name" value="PPR_rpt"/>
</dbReference>
<dbReference type="GeneID" id="63785658"/>
<dbReference type="Proteomes" id="UP000193685">
    <property type="component" value="Unassembled WGS sequence"/>
</dbReference>
<dbReference type="GO" id="GO:0005739">
    <property type="term" value="C:mitochondrion"/>
    <property type="evidence" value="ECO:0007669"/>
    <property type="project" value="UniProtKB-ARBA"/>
</dbReference>
<reference evidence="2 3" key="1">
    <citation type="submission" date="2016-07" db="EMBL/GenBank/DDBJ databases">
        <title>Pervasive Adenine N6-methylation of Active Genes in Fungi.</title>
        <authorList>
            <consortium name="DOE Joint Genome Institute"/>
            <person name="Mondo S.J."/>
            <person name="Dannebaum R.O."/>
            <person name="Kuo R.C."/>
            <person name="Labutti K."/>
            <person name="Haridas S."/>
            <person name="Kuo A."/>
            <person name="Salamov A."/>
            <person name="Ahrendt S.R."/>
            <person name="Lipzen A."/>
            <person name="Sullivan W."/>
            <person name="Andreopoulos W.B."/>
            <person name="Clum A."/>
            <person name="Lindquist E."/>
            <person name="Daum C."/>
            <person name="Ramamoorthy G.K."/>
            <person name="Gryganskyi A."/>
            <person name="Culley D."/>
            <person name="Magnuson J.K."/>
            <person name="James T.Y."/>
            <person name="O'Malley M.A."/>
            <person name="Stajich J.E."/>
            <person name="Spatafora J.W."/>
            <person name="Visel A."/>
            <person name="Grigoriev I.V."/>
        </authorList>
    </citation>
    <scope>NUCLEOTIDE SEQUENCE [LARGE SCALE GENOMIC DNA]</scope>
    <source>
        <strain evidence="2 3">12-1054</strain>
    </source>
</reference>
<feature type="repeat" description="PPR" evidence="1">
    <location>
        <begin position="157"/>
        <end position="191"/>
    </location>
</feature>
<dbReference type="OrthoDB" id="185373at2759"/>
<dbReference type="Pfam" id="PF01535">
    <property type="entry name" value="PPR"/>
    <property type="match status" value="2"/>
</dbReference>
<keyword evidence="3" id="KW-1185">Reference proteome</keyword>
<dbReference type="Gene3D" id="1.25.40.10">
    <property type="entry name" value="Tetratricopeptide repeat domain"/>
    <property type="match status" value="2"/>
</dbReference>
<dbReference type="EMBL" id="MCFI01000006">
    <property type="protein sequence ID" value="ORY84468.1"/>
    <property type="molecule type" value="Genomic_DNA"/>
</dbReference>
<dbReference type="PANTHER" id="PTHR46862">
    <property type="entry name" value="OS07G0661900 PROTEIN"/>
    <property type="match status" value="1"/>
</dbReference>
<gene>
    <name evidence="2" type="ORF">BCR37DRAFT_378501</name>
</gene>